<evidence type="ECO:0000313" key="1">
    <source>
        <dbReference type="EMBL" id="KAL0944505.1"/>
    </source>
</evidence>
<sequence>MGERTGSRVLQWVWSYVIMPEGNKLDILELPLSHPRPDYLTNGGFNCTSNSAAGCQISLSRPWFIR</sequence>
<gene>
    <name evidence="1" type="ORF">CTRU02_202392</name>
</gene>
<evidence type="ECO:0000313" key="2">
    <source>
        <dbReference type="Proteomes" id="UP000805649"/>
    </source>
</evidence>
<reference evidence="1 2" key="1">
    <citation type="journal article" date="2020" name="Phytopathology">
        <title>Genome Sequence Resources of Colletotrichum truncatum, C. plurivorum, C. musicola, and C. sojae: Four Species Pathogenic to Soybean (Glycine max).</title>
        <authorList>
            <person name="Rogerio F."/>
            <person name="Boufleur T.R."/>
            <person name="Ciampi-Guillardi M."/>
            <person name="Sukno S.A."/>
            <person name="Thon M.R."/>
            <person name="Massola Junior N.S."/>
            <person name="Baroncelli R."/>
        </authorList>
    </citation>
    <scope>NUCLEOTIDE SEQUENCE [LARGE SCALE GENOMIC DNA]</scope>
    <source>
        <strain evidence="1 2">CMES1059</strain>
    </source>
</reference>
<dbReference type="Proteomes" id="UP000805649">
    <property type="component" value="Unassembled WGS sequence"/>
</dbReference>
<comment type="caution">
    <text evidence="1">The sequence shown here is derived from an EMBL/GenBank/DDBJ whole genome shotgun (WGS) entry which is preliminary data.</text>
</comment>
<protein>
    <submittedName>
        <fullName evidence="1">Uncharacterized protein</fullName>
    </submittedName>
</protein>
<name>A0ACC3ZKB6_COLTU</name>
<keyword evidence="2" id="KW-1185">Reference proteome</keyword>
<dbReference type="EMBL" id="VUJX02000001">
    <property type="protein sequence ID" value="KAL0944505.1"/>
    <property type="molecule type" value="Genomic_DNA"/>
</dbReference>
<accession>A0ACC3ZKB6</accession>
<proteinExistence type="predicted"/>
<organism evidence="1 2">
    <name type="scientific">Colletotrichum truncatum</name>
    <name type="common">Anthracnose fungus</name>
    <name type="synonym">Colletotrichum capsici</name>
    <dbReference type="NCBI Taxonomy" id="5467"/>
    <lineage>
        <taxon>Eukaryota</taxon>
        <taxon>Fungi</taxon>
        <taxon>Dikarya</taxon>
        <taxon>Ascomycota</taxon>
        <taxon>Pezizomycotina</taxon>
        <taxon>Sordariomycetes</taxon>
        <taxon>Hypocreomycetidae</taxon>
        <taxon>Glomerellales</taxon>
        <taxon>Glomerellaceae</taxon>
        <taxon>Colletotrichum</taxon>
        <taxon>Colletotrichum truncatum species complex</taxon>
    </lineage>
</organism>